<comment type="caution">
    <text evidence="2">The sequence shown here is derived from an EMBL/GenBank/DDBJ whole genome shotgun (WGS) entry which is preliminary data.</text>
</comment>
<dbReference type="AlphaFoldDB" id="A0A1V9F3L6"/>
<dbReference type="EMBL" id="LVXG01000007">
    <property type="protein sequence ID" value="OQP52867.1"/>
    <property type="molecule type" value="Genomic_DNA"/>
</dbReference>
<evidence type="ECO:0000313" key="2">
    <source>
        <dbReference type="EMBL" id="OQP52867.1"/>
    </source>
</evidence>
<name>A0A1V9F3L6_9BACT</name>
<dbReference type="OrthoDB" id="1490051at2"/>
<organism evidence="2 3">
    <name type="scientific">Niastella yeongjuensis</name>
    <dbReference type="NCBI Taxonomy" id="354355"/>
    <lineage>
        <taxon>Bacteria</taxon>
        <taxon>Pseudomonadati</taxon>
        <taxon>Bacteroidota</taxon>
        <taxon>Chitinophagia</taxon>
        <taxon>Chitinophagales</taxon>
        <taxon>Chitinophagaceae</taxon>
        <taxon>Niastella</taxon>
    </lineage>
</organism>
<dbReference type="Gene3D" id="2.60.40.10">
    <property type="entry name" value="Immunoglobulins"/>
    <property type="match status" value="1"/>
</dbReference>
<reference evidence="3" key="1">
    <citation type="submission" date="2016-04" db="EMBL/GenBank/DDBJ databases">
        <authorList>
            <person name="Chen L."/>
            <person name="Zhuang W."/>
            <person name="Wang G."/>
        </authorList>
    </citation>
    <scope>NUCLEOTIDE SEQUENCE [LARGE SCALE GENOMIC DNA]</scope>
    <source>
        <strain evidence="3">17621</strain>
    </source>
</reference>
<dbReference type="SUPFAM" id="SSF51126">
    <property type="entry name" value="Pectin lyase-like"/>
    <property type="match status" value="1"/>
</dbReference>
<dbReference type="Pfam" id="PF18962">
    <property type="entry name" value="Por_Secre_tail"/>
    <property type="match status" value="1"/>
</dbReference>
<evidence type="ECO:0000259" key="1">
    <source>
        <dbReference type="Pfam" id="PF18962"/>
    </source>
</evidence>
<keyword evidence="3" id="KW-1185">Reference proteome</keyword>
<proteinExistence type="predicted"/>
<protein>
    <recommendedName>
        <fullName evidence="1">Secretion system C-terminal sorting domain-containing protein</fullName>
    </recommendedName>
</protein>
<gene>
    <name evidence="2" type="ORF">A4H97_24545</name>
</gene>
<evidence type="ECO:0000313" key="3">
    <source>
        <dbReference type="Proteomes" id="UP000192610"/>
    </source>
</evidence>
<dbReference type="Proteomes" id="UP000192610">
    <property type="component" value="Unassembled WGS sequence"/>
</dbReference>
<dbReference type="STRING" id="354355.SAMN05660816_04797"/>
<dbReference type="InterPro" id="IPR026444">
    <property type="entry name" value="Secre_tail"/>
</dbReference>
<accession>A0A1V9F3L6</accession>
<dbReference type="RefSeq" id="WP_081197966.1">
    <property type="nucleotide sequence ID" value="NZ_FOCZ01000009.1"/>
</dbReference>
<dbReference type="InterPro" id="IPR011050">
    <property type="entry name" value="Pectin_lyase_fold/virulence"/>
</dbReference>
<dbReference type="NCBIfam" id="TIGR04183">
    <property type="entry name" value="Por_Secre_tail"/>
    <property type="match status" value="1"/>
</dbReference>
<dbReference type="InterPro" id="IPR013783">
    <property type="entry name" value="Ig-like_fold"/>
</dbReference>
<feature type="domain" description="Secretion system C-terminal sorting" evidence="1">
    <location>
        <begin position="703"/>
        <end position="769"/>
    </location>
</feature>
<sequence length="777" mass="85821">MNVYRLPVLILSLFCYFYLYAGSNHRSNCTPERIPFLLIDYLYLNQSFYLDGVNGNDVNDGRTRETPVKTVRRLLSLGIQNGDTILVARGSSFREFLDLKNLHVSNITIRDYGTGARPVFDAADSANNNLFTKKAGYQSLYEISWQNAFRDGTDVSQYSVWEDGWRLKRAGSLSECESTAGSFYAPVASQSDGTDVITVHSRNSDAPSSNNRLYEITRRPMGIQVGDNSRVYNMHTRRNASNNGSFEAGNGCYVYGILAEDGVKHNFFMGSGTAEKCMAWKSDDPVVFGGNTLFISFTDSQFADTMDVLYKNCIAIAGRNTTDTFQYGAIGLYAHTAGVPYRSLRVKGGVFANTSVGVSGEIKDLFIDSAFFINNLVASSKLGGSITLKNSNIILAHNAVAIGSDNAVDSIVFVNNKVYMPGVSHIGAKLALGAPQLTRITDNTIICDCPYDLFMVYFNSGGGNLIMERNLVANLNTGWIIGFFSVDPFSKTTILSENNHYATQQDSGRPLKIEWGGGSNPTLSDLDKIKAAGYESGSSAEPVQALQSRMNGTFSTTDYFLPKTDVLYNKCGSSSTFDDSIRYPFWLGDTLGVLVKESIPIIKFLSFSGTTSNAGNELTWQVAPTDKLLLFEVEFSKDGIYYSNTAKIQYERDKQAYEYLHNPSSASKYYYRISAISANGSKSFSKQILLPVLTKTNEIQVGPNPVNQFLHITLNEREENKAKIRILSVAGKVVQVLEKQLTIGSQSLDLNFSGLASGMYYVEIKTTKRYFINVIKQ</sequence>